<proteinExistence type="predicted"/>
<sequence>MNHLISSIKGIINTHHFRYHHQQTSSSARIFIAHQLLSRLLFESSPDFEILIPRICSSSTSSSPLSRLHSSLHNTCRRLTTWKDLQSRGSMPGQSWGVWSKNCVQPGWLFLHLRLEVLGARSPLLPIAKQSDSELIIFQVEGLESGYSGLRSRASAYPGPEFWSVGLVGDACAFWNIGDGFMQCGFLPL</sequence>
<dbReference type="KEGG" id="mbe:MBM_04184"/>
<reference evidence="1 2" key="1">
    <citation type="journal article" date="2012" name="BMC Genomics">
        <title>Sequencing the genome of Marssonina brunnea reveals fungus-poplar co-evolution.</title>
        <authorList>
            <person name="Zhu S."/>
            <person name="Cao Y.-Z."/>
            <person name="Jiang C."/>
            <person name="Tan B.-Y."/>
            <person name="Wang Z."/>
            <person name="Feng S."/>
            <person name="Zhang L."/>
            <person name="Su X.-H."/>
            <person name="Brejova B."/>
            <person name="Vinar T."/>
            <person name="Xu M."/>
            <person name="Wang M.-X."/>
            <person name="Zhang S.-G."/>
            <person name="Huang M.-R."/>
            <person name="Wu R."/>
            <person name="Zhou Y."/>
        </authorList>
    </citation>
    <scope>NUCLEOTIDE SEQUENCE [LARGE SCALE GENOMIC DNA]</scope>
    <source>
        <strain evidence="1 2">MB_m1</strain>
    </source>
</reference>
<dbReference type="Proteomes" id="UP000006753">
    <property type="component" value="Unassembled WGS sequence"/>
</dbReference>
<evidence type="ECO:0000313" key="2">
    <source>
        <dbReference type="Proteomes" id="UP000006753"/>
    </source>
</evidence>
<dbReference type="AlphaFoldDB" id="K1WJH3"/>
<keyword evidence="2" id="KW-1185">Reference proteome</keyword>
<gene>
    <name evidence="1" type="ORF">MBM_04184</name>
</gene>
<name>K1WJH3_MARBU</name>
<evidence type="ECO:0000313" key="1">
    <source>
        <dbReference type="EMBL" id="EKD17815.1"/>
    </source>
</evidence>
<dbReference type="HOGENOM" id="CLU_1434714_0_0_1"/>
<organism evidence="1 2">
    <name type="scientific">Marssonina brunnea f. sp. multigermtubi (strain MB_m1)</name>
    <name type="common">Marssonina leaf spot fungus</name>
    <dbReference type="NCBI Taxonomy" id="1072389"/>
    <lineage>
        <taxon>Eukaryota</taxon>
        <taxon>Fungi</taxon>
        <taxon>Dikarya</taxon>
        <taxon>Ascomycota</taxon>
        <taxon>Pezizomycotina</taxon>
        <taxon>Leotiomycetes</taxon>
        <taxon>Helotiales</taxon>
        <taxon>Drepanopezizaceae</taxon>
        <taxon>Drepanopeziza</taxon>
    </lineage>
</organism>
<protein>
    <submittedName>
        <fullName evidence="1">Uncharacterized protein</fullName>
    </submittedName>
</protein>
<dbReference type="EMBL" id="JH921435">
    <property type="protein sequence ID" value="EKD17815.1"/>
    <property type="molecule type" value="Genomic_DNA"/>
</dbReference>
<accession>K1WJH3</accession>
<dbReference type="InParanoid" id="K1WJH3"/>